<gene>
    <name evidence="1" type="ORF">CHS0354_006514</name>
</gene>
<dbReference type="Gene3D" id="3.40.30.10">
    <property type="entry name" value="Glutaredoxin"/>
    <property type="match status" value="1"/>
</dbReference>
<organism evidence="1 2">
    <name type="scientific">Potamilus streckersoni</name>
    <dbReference type="NCBI Taxonomy" id="2493646"/>
    <lineage>
        <taxon>Eukaryota</taxon>
        <taxon>Metazoa</taxon>
        <taxon>Spiralia</taxon>
        <taxon>Lophotrochozoa</taxon>
        <taxon>Mollusca</taxon>
        <taxon>Bivalvia</taxon>
        <taxon>Autobranchia</taxon>
        <taxon>Heteroconchia</taxon>
        <taxon>Palaeoheterodonta</taxon>
        <taxon>Unionida</taxon>
        <taxon>Unionoidea</taxon>
        <taxon>Unionidae</taxon>
        <taxon>Ambleminae</taxon>
        <taxon>Lampsilini</taxon>
        <taxon>Potamilus</taxon>
    </lineage>
</organism>
<reference evidence="1" key="2">
    <citation type="journal article" date="2021" name="Genome Biol. Evol.">
        <title>Developing a high-quality reference genome for a parasitic bivalve with doubly uniparental inheritance (Bivalvia: Unionida).</title>
        <authorList>
            <person name="Smith C.H."/>
        </authorList>
    </citation>
    <scope>NUCLEOTIDE SEQUENCE</scope>
    <source>
        <strain evidence="1">CHS0354</strain>
        <tissue evidence="1">Mantle</tissue>
    </source>
</reference>
<accession>A0AAE0WAY9</accession>
<proteinExistence type="predicted"/>
<dbReference type="SUPFAM" id="SSF52833">
    <property type="entry name" value="Thioredoxin-like"/>
    <property type="match status" value="1"/>
</dbReference>
<evidence type="ECO:0000313" key="2">
    <source>
        <dbReference type="Proteomes" id="UP001195483"/>
    </source>
</evidence>
<keyword evidence="2" id="KW-1185">Reference proteome</keyword>
<reference evidence="1" key="3">
    <citation type="submission" date="2023-05" db="EMBL/GenBank/DDBJ databases">
        <authorList>
            <person name="Smith C.H."/>
        </authorList>
    </citation>
    <scope>NUCLEOTIDE SEQUENCE</scope>
    <source>
        <strain evidence="1">CHS0354</strain>
        <tissue evidence="1">Mantle</tissue>
    </source>
</reference>
<dbReference type="Proteomes" id="UP001195483">
    <property type="component" value="Unassembled WGS sequence"/>
</dbReference>
<comment type="caution">
    <text evidence="1">The sequence shown here is derived from an EMBL/GenBank/DDBJ whole genome shotgun (WGS) entry which is preliminary data.</text>
</comment>
<evidence type="ECO:0000313" key="1">
    <source>
        <dbReference type="EMBL" id="KAK3607921.1"/>
    </source>
</evidence>
<evidence type="ECO:0008006" key="3">
    <source>
        <dbReference type="Google" id="ProtNLM"/>
    </source>
</evidence>
<dbReference type="AlphaFoldDB" id="A0AAE0WAY9"/>
<dbReference type="InterPro" id="IPR036249">
    <property type="entry name" value="Thioredoxin-like_sf"/>
</dbReference>
<protein>
    <recommendedName>
        <fullName evidence="3">Glutathione peroxidase</fullName>
    </recommendedName>
</protein>
<sequence>MLTLWDFYNVDLVGFYNVDLEGFYNVDLSECPPAWDRVVQPILYEPIYTSDVRWNFEKFLIGRDGRPVYRYASTIDPRTSQMLDADIAVEIKKTLHDHRNNVVHIVG</sequence>
<reference evidence="1" key="1">
    <citation type="journal article" date="2021" name="Genome Biol. Evol.">
        <title>A High-Quality Reference Genome for a Parasitic Bivalve with Doubly Uniparental Inheritance (Bivalvia: Unionida).</title>
        <authorList>
            <person name="Smith C.H."/>
        </authorList>
    </citation>
    <scope>NUCLEOTIDE SEQUENCE</scope>
    <source>
        <strain evidence="1">CHS0354</strain>
    </source>
</reference>
<name>A0AAE0WAY9_9BIVA</name>
<dbReference type="EMBL" id="JAEAOA010000451">
    <property type="protein sequence ID" value="KAK3607921.1"/>
    <property type="molecule type" value="Genomic_DNA"/>
</dbReference>